<reference evidence="2" key="1">
    <citation type="thesis" date="2015" institute="Rutgers" country="The State University of New Jersey, 14 College Farm Rd., New Brunswick, NJ, USA">
        <title>Ammonia toxicity in bacteria and its implications for treatment of and resource recovery from highly nitrogenous organic wastes.</title>
        <authorList>
            <person name="Luther A.K."/>
        </authorList>
    </citation>
    <scope>NUCLEOTIDE SEQUENCE</scope>
    <source>
        <strain evidence="2">RT-10B</strain>
    </source>
</reference>
<evidence type="ECO:0000313" key="3">
    <source>
        <dbReference type="Proteomes" id="UP000241434"/>
    </source>
</evidence>
<dbReference type="InterPro" id="IPR051922">
    <property type="entry name" value="Bact_Sporulation_Assoc"/>
</dbReference>
<dbReference type="Pfam" id="PF04122">
    <property type="entry name" value="CW_binding_2"/>
    <property type="match status" value="2"/>
</dbReference>
<organism evidence="2 3">
    <name type="scientific">Peptostreptococcus russellii</name>
    <dbReference type="NCBI Taxonomy" id="215200"/>
    <lineage>
        <taxon>Bacteria</taxon>
        <taxon>Bacillati</taxon>
        <taxon>Bacillota</taxon>
        <taxon>Clostridia</taxon>
        <taxon>Peptostreptococcales</taxon>
        <taxon>Peptostreptococcaceae</taxon>
        <taxon>Peptostreptococcus</taxon>
    </lineage>
</organism>
<dbReference type="PANTHER" id="PTHR30032">
    <property type="entry name" value="N-ACETYLMURAMOYL-L-ALANINE AMIDASE-RELATED"/>
    <property type="match status" value="1"/>
</dbReference>
<protein>
    <recommendedName>
        <fullName evidence="4">Cell wall binding repeat 2</fullName>
    </recommendedName>
</protein>
<dbReference type="EMBL" id="JYGE01000006">
    <property type="protein sequence ID" value="PSJ31044.1"/>
    <property type="molecule type" value="Genomic_DNA"/>
</dbReference>
<feature type="chain" id="PRO_5015132624" description="Cell wall binding repeat 2" evidence="1">
    <location>
        <begin position="24"/>
        <end position="325"/>
    </location>
</feature>
<sequence>MKKLLSIGLGVMLFMSSIGISSADESINISRVSGYDRYETALNVSRNNFEHCDYVVIASGEIYADALSGGSLTTQTRSPILLTKKDYISESVLDEISRLEPSRIFLLGGEMSISNNVLNKIRSYTGIEAERISGQNRSETNAKINELRTDLFMGEYEVTSNNFVYVDGYNFYDSLYAAPYIGYGTGQPISYLVLNNGPLRESEFDRSILYSIGDFQIIKDDPREPIEFHLNTKGRNRYESSTLIAEQYGFNVDTAILVSGEDYPDGLSASSLVALYHAPVLLTPKNRLDYSTREYIKKAGIENIIIVGGEKSVSKNIENELRSIY</sequence>
<accession>A0A2P7PZA1</accession>
<evidence type="ECO:0000313" key="2">
    <source>
        <dbReference type="EMBL" id="PSJ31044.1"/>
    </source>
</evidence>
<evidence type="ECO:0000256" key="1">
    <source>
        <dbReference type="SAM" id="SignalP"/>
    </source>
</evidence>
<dbReference type="OrthoDB" id="1744836at2"/>
<gene>
    <name evidence="2" type="ORF">UF10_07135</name>
</gene>
<dbReference type="InterPro" id="IPR007253">
    <property type="entry name" value="Cell_wall-bd_2"/>
</dbReference>
<proteinExistence type="predicted"/>
<dbReference type="RefSeq" id="WP_106777114.1">
    <property type="nucleotide sequence ID" value="NZ_JYGE01000006.1"/>
</dbReference>
<keyword evidence="1" id="KW-0732">Signal</keyword>
<keyword evidence="3" id="KW-1185">Reference proteome</keyword>
<dbReference type="AlphaFoldDB" id="A0A2P7PZA1"/>
<feature type="signal peptide" evidence="1">
    <location>
        <begin position="1"/>
        <end position="23"/>
    </location>
</feature>
<evidence type="ECO:0008006" key="4">
    <source>
        <dbReference type="Google" id="ProtNLM"/>
    </source>
</evidence>
<name>A0A2P7PZA1_9FIRM</name>
<dbReference type="Proteomes" id="UP000241434">
    <property type="component" value="Unassembled WGS sequence"/>
</dbReference>
<dbReference type="Gene3D" id="3.40.50.12090">
    <property type="match status" value="2"/>
</dbReference>
<comment type="caution">
    <text evidence="2">The sequence shown here is derived from an EMBL/GenBank/DDBJ whole genome shotgun (WGS) entry which is preliminary data.</text>
</comment>
<dbReference type="PANTHER" id="PTHR30032:SF8">
    <property type="entry name" value="GERMINATION-SPECIFIC N-ACETYLMURAMOYL-L-ALANINE AMIDASE"/>
    <property type="match status" value="1"/>
</dbReference>